<protein>
    <submittedName>
        <fullName evidence="1">Uncharacterized protein</fullName>
    </submittedName>
</protein>
<accession>A0ABP7BGC4</accession>
<proteinExistence type="predicted"/>
<dbReference type="EMBL" id="BAAAYV010000007">
    <property type="protein sequence ID" value="GAA3658346.1"/>
    <property type="molecule type" value="Genomic_DNA"/>
</dbReference>
<sequence length="49" mass="5747">MRTFSFWTSRDDITAFAGDDIGIAVFYPEDDRYLIDRETTVDHFDVVRA</sequence>
<dbReference type="RefSeq" id="WP_344779155.1">
    <property type="nucleotide sequence ID" value="NZ_BAAAYV010000007.1"/>
</dbReference>
<comment type="caution">
    <text evidence="1">The sequence shown here is derived from an EMBL/GenBank/DDBJ whole genome shotgun (WGS) entry which is preliminary data.</text>
</comment>
<dbReference type="Proteomes" id="UP001410795">
    <property type="component" value="Unassembled WGS sequence"/>
</dbReference>
<reference evidence="2" key="1">
    <citation type="journal article" date="2019" name="Int. J. Syst. Evol. Microbiol.">
        <title>The Global Catalogue of Microorganisms (GCM) 10K type strain sequencing project: providing services to taxonomists for standard genome sequencing and annotation.</title>
        <authorList>
            <consortium name="The Broad Institute Genomics Platform"/>
            <consortium name="The Broad Institute Genome Sequencing Center for Infectious Disease"/>
            <person name="Wu L."/>
            <person name="Ma J."/>
        </authorList>
    </citation>
    <scope>NUCLEOTIDE SEQUENCE [LARGE SCALE GENOMIC DNA]</scope>
    <source>
        <strain evidence="2">JCM 16546</strain>
    </source>
</reference>
<evidence type="ECO:0000313" key="2">
    <source>
        <dbReference type="Proteomes" id="UP001410795"/>
    </source>
</evidence>
<gene>
    <name evidence="1" type="ORF">GCM10022202_18540</name>
</gene>
<keyword evidence="2" id="KW-1185">Reference proteome</keyword>
<name>A0ABP7BGC4_9MICO</name>
<evidence type="ECO:0000313" key="1">
    <source>
        <dbReference type="EMBL" id="GAA3658346.1"/>
    </source>
</evidence>
<organism evidence="1 2">
    <name type="scientific">Microbacterium marinilacus</name>
    <dbReference type="NCBI Taxonomy" id="415209"/>
    <lineage>
        <taxon>Bacteria</taxon>
        <taxon>Bacillati</taxon>
        <taxon>Actinomycetota</taxon>
        <taxon>Actinomycetes</taxon>
        <taxon>Micrococcales</taxon>
        <taxon>Microbacteriaceae</taxon>
        <taxon>Microbacterium</taxon>
    </lineage>
</organism>